<dbReference type="GO" id="GO:0051879">
    <property type="term" value="F:Hsp90 protein binding"/>
    <property type="evidence" value="ECO:0007669"/>
    <property type="project" value="TreeGrafter"/>
</dbReference>
<dbReference type="OrthoDB" id="2423701at2759"/>
<evidence type="ECO:0000313" key="3">
    <source>
        <dbReference type="EMBL" id="OHS95956.1"/>
    </source>
</evidence>
<dbReference type="RefSeq" id="XP_068349093.1">
    <property type="nucleotide sequence ID" value="XM_068511703.1"/>
</dbReference>
<dbReference type="GeneID" id="94846407"/>
<evidence type="ECO:0000256" key="2">
    <source>
        <dbReference type="ARBA" id="ARBA00022803"/>
    </source>
</evidence>
<dbReference type="EMBL" id="MLAK01001209">
    <property type="protein sequence ID" value="OHS95956.1"/>
    <property type="molecule type" value="Genomic_DNA"/>
</dbReference>
<comment type="caution">
    <text evidence="3">The sequence shown here is derived from an EMBL/GenBank/DDBJ whole genome shotgun (WGS) entry which is preliminary data.</text>
</comment>
<dbReference type="AlphaFoldDB" id="A0A1J4JFF3"/>
<dbReference type="PANTHER" id="PTHR22904:SF523">
    <property type="entry name" value="STRESS-INDUCED-PHOSPHOPROTEIN 1"/>
    <property type="match status" value="1"/>
</dbReference>
<sequence length="576" mass="65095">MIQGQKTYRCKAFKISHFLYSEKKMESFVTLKNSGIQRMNSKKYNDAIRDFTTVIDKLNPTTNEEAVLKGVCLLNRSSCNLLKDDFDSAIADANAVIEMYQNLRTDEQQKSMTPEQMRADPLTGVLSLAYIRRGEAFEARLEFLNAFHEYAASNTLQPDGESQRAMRSLLLKLNVPEINQKDKDLSHFAVLLLQFVNEPSLIVSLTNLTEYLSSAEIKPDILAKYDQNKCPNILYAISQLYIENEFIVIGCITSLRFLAERRLVSVWNGFLVVREIMSQWNRSENICGECLKLLQFAPTELYKFFVKDDFLTPISNSLRLKLTPQEVEIAFMLLYNIASSPSQIQFVVESGAVDHILAHKSLGSLMLLSKIAMVEDVLIQTHSSGGFDWIIEKVKENSERLDLVVAAAMIISRYLLHLEEESRPTKSEVGLMFDTFVPLVIKNSKDSEVVSSCFAAFALGAEFNAEKITELKLIRAASAILAIHIKRTTVAQNIVTFIYECAKNGLLNEIKETKPVLPTVMNALQENPTFQTIVERAVVLAAMCDHPNKETLMAAAMEKFPNSTFLLRFSVQNQKQ</sequence>
<protein>
    <recommendedName>
        <fullName evidence="5">TPR Domain containing protein</fullName>
    </recommendedName>
</protein>
<evidence type="ECO:0000256" key="1">
    <source>
        <dbReference type="ARBA" id="ARBA00022737"/>
    </source>
</evidence>
<name>A0A1J4JFF3_9EUKA</name>
<evidence type="ECO:0000313" key="4">
    <source>
        <dbReference type="Proteomes" id="UP000179807"/>
    </source>
</evidence>
<dbReference type="SUPFAM" id="SSF48371">
    <property type="entry name" value="ARM repeat"/>
    <property type="match status" value="1"/>
</dbReference>
<dbReference type="VEuPathDB" id="TrichDB:TRFO_37894"/>
<dbReference type="InterPro" id="IPR011989">
    <property type="entry name" value="ARM-like"/>
</dbReference>
<dbReference type="Gene3D" id="1.25.40.10">
    <property type="entry name" value="Tetratricopeptide repeat domain"/>
    <property type="match status" value="1"/>
</dbReference>
<keyword evidence="1" id="KW-0677">Repeat</keyword>
<dbReference type="InterPro" id="IPR011990">
    <property type="entry name" value="TPR-like_helical_dom_sf"/>
</dbReference>
<proteinExistence type="predicted"/>
<organism evidence="3 4">
    <name type="scientific">Tritrichomonas foetus</name>
    <dbReference type="NCBI Taxonomy" id="1144522"/>
    <lineage>
        <taxon>Eukaryota</taxon>
        <taxon>Metamonada</taxon>
        <taxon>Parabasalia</taxon>
        <taxon>Tritrichomonadida</taxon>
        <taxon>Tritrichomonadidae</taxon>
        <taxon>Tritrichomonas</taxon>
    </lineage>
</organism>
<dbReference type="Proteomes" id="UP000179807">
    <property type="component" value="Unassembled WGS sequence"/>
</dbReference>
<dbReference type="InterPro" id="IPR016024">
    <property type="entry name" value="ARM-type_fold"/>
</dbReference>
<keyword evidence="4" id="KW-1185">Reference proteome</keyword>
<evidence type="ECO:0008006" key="5">
    <source>
        <dbReference type="Google" id="ProtNLM"/>
    </source>
</evidence>
<keyword evidence="2" id="KW-0802">TPR repeat</keyword>
<gene>
    <name evidence="3" type="ORF">TRFO_37894</name>
</gene>
<dbReference type="Gene3D" id="1.25.10.10">
    <property type="entry name" value="Leucine-rich Repeat Variant"/>
    <property type="match status" value="1"/>
</dbReference>
<accession>A0A1J4JFF3</accession>
<dbReference type="PANTHER" id="PTHR22904">
    <property type="entry name" value="TPR REPEAT CONTAINING PROTEIN"/>
    <property type="match status" value="1"/>
</dbReference>
<reference evidence="3" key="1">
    <citation type="submission" date="2016-10" db="EMBL/GenBank/DDBJ databases">
        <authorList>
            <person name="Benchimol M."/>
            <person name="Almeida L.G."/>
            <person name="Vasconcelos A.T."/>
            <person name="Perreira-Neves A."/>
            <person name="Rosa I.A."/>
            <person name="Tasca T."/>
            <person name="Bogo M.R."/>
            <person name="de Souza W."/>
        </authorList>
    </citation>
    <scope>NUCLEOTIDE SEQUENCE [LARGE SCALE GENOMIC DNA]</scope>
    <source>
        <strain evidence="3">K</strain>
    </source>
</reference>
<dbReference type="SUPFAM" id="SSF48452">
    <property type="entry name" value="TPR-like"/>
    <property type="match status" value="1"/>
</dbReference>